<dbReference type="Proteomes" id="UP000253426">
    <property type="component" value="Unassembled WGS sequence"/>
</dbReference>
<dbReference type="InterPro" id="IPR013424">
    <property type="entry name" value="Ice-binding_C"/>
</dbReference>
<comment type="caution">
    <text evidence="1">The sequence shown here is derived from an EMBL/GenBank/DDBJ whole genome shotgun (WGS) entry which is preliminary data.</text>
</comment>
<keyword evidence="2" id="KW-1185">Reference proteome</keyword>
<dbReference type="EMBL" id="QNRR01000001">
    <property type="protein sequence ID" value="RBP48028.1"/>
    <property type="molecule type" value="Genomic_DNA"/>
</dbReference>
<dbReference type="AlphaFoldDB" id="A0A366HXI1"/>
<name>A0A366HXI1_9BACT</name>
<evidence type="ECO:0000313" key="2">
    <source>
        <dbReference type="Proteomes" id="UP000253426"/>
    </source>
</evidence>
<sequence length="257" mass="27455">MVLSQVTILGPGHMDIDFNVNAGGEWALSLSHDVQGEFPMDTNSILYGSGALMPDGIRTVRPSGSQWNFLGVSSGESIWVFPQVQGAAPNAVWPGLSTEQTSSSILGTWDPETPVVGSGKWMELSLVGMAYYGTATVHEFSMWTTGTFGTPNVWMSTKDGISGLDAFPMLPGGHSHMNWGFTSEGVYDLTFQLRTYLANGALAESDPVTVRFGINAIAVPEPGTIALLVMGGVLTILRRERSVAARNLKLSGPQRTS</sequence>
<dbReference type="RefSeq" id="WP_170156838.1">
    <property type="nucleotide sequence ID" value="NZ_QNRR01000001.1"/>
</dbReference>
<dbReference type="NCBIfam" id="TIGR02595">
    <property type="entry name" value="PEP_CTERM"/>
    <property type="match status" value="1"/>
</dbReference>
<organism evidence="1 2">
    <name type="scientific">Roseimicrobium gellanilyticum</name>
    <dbReference type="NCBI Taxonomy" id="748857"/>
    <lineage>
        <taxon>Bacteria</taxon>
        <taxon>Pseudomonadati</taxon>
        <taxon>Verrucomicrobiota</taxon>
        <taxon>Verrucomicrobiia</taxon>
        <taxon>Verrucomicrobiales</taxon>
        <taxon>Verrucomicrobiaceae</taxon>
        <taxon>Roseimicrobium</taxon>
    </lineage>
</organism>
<gene>
    <name evidence="1" type="ORF">DES53_101828</name>
</gene>
<dbReference type="InterPro" id="IPR022435">
    <property type="entry name" value="Surface-anchored_actinobac"/>
</dbReference>
<reference evidence="1 2" key="1">
    <citation type="submission" date="2018-06" db="EMBL/GenBank/DDBJ databases">
        <title>Genomic Encyclopedia of Type Strains, Phase IV (KMG-IV): sequencing the most valuable type-strain genomes for metagenomic binning, comparative biology and taxonomic classification.</title>
        <authorList>
            <person name="Goeker M."/>
        </authorList>
    </citation>
    <scope>NUCLEOTIDE SEQUENCE [LARGE SCALE GENOMIC DNA]</scope>
    <source>
        <strain evidence="1 2">DSM 25532</strain>
    </source>
</reference>
<protein>
    <submittedName>
        <fullName evidence="1">Putative secreted protein with PEP-CTERM sorting signal/surface-anchored protein</fullName>
    </submittedName>
</protein>
<evidence type="ECO:0000313" key="1">
    <source>
        <dbReference type="EMBL" id="RBP48028.1"/>
    </source>
</evidence>
<dbReference type="NCBIfam" id="TIGR03769">
    <property type="entry name" value="P_ac_wall_RPT"/>
    <property type="match status" value="1"/>
</dbReference>
<proteinExistence type="predicted"/>
<dbReference type="NCBIfam" id="NF038134">
    <property type="entry name" value="choice_anch_M"/>
    <property type="match status" value="1"/>
</dbReference>
<accession>A0A366HXI1</accession>